<dbReference type="Proteomes" id="UP000029725">
    <property type="component" value="Unassembled WGS sequence"/>
</dbReference>
<evidence type="ECO:0000313" key="2">
    <source>
        <dbReference type="EMBL" id="KGG51978.1"/>
    </source>
</evidence>
<dbReference type="HOGENOM" id="CLU_744115_0_0_1"/>
<organism evidence="2 3">
    <name type="scientific">Mitosporidium daphniae</name>
    <dbReference type="NCBI Taxonomy" id="1485682"/>
    <lineage>
        <taxon>Eukaryota</taxon>
        <taxon>Fungi</taxon>
        <taxon>Fungi incertae sedis</taxon>
        <taxon>Microsporidia</taxon>
        <taxon>Mitosporidium</taxon>
    </lineage>
</organism>
<dbReference type="GeneID" id="25259132"/>
<feature type="region of interest" description="Disordered" evidence="1">
    <location>
        <begin position="351"/>
        <end position="372"/>
    </location>
</feature>
<feature type="region of interest" description="Disordered" evidence="1">
    <location>
        <begin position="120"/>
        <end position="159"/>
    </location>
</feature>
<reference evidence="2 3" key="1">
    <citation type="submission" date="2014-04" db="EMBL/GenBank/DDBJ databases">
        <title>A new species of microsporidia sheds light on the evolution of extreme parasitism.</title>
        <authorList>
            <person name="Haag K.L."/>
            <person name="James T.Y."/>
            <person name="Larsson R."/>
            <person name="Schaer T.M."/>
            <person name="Refardt D."/>
            <person name="Pombert J.-F."/>
            <person name="Ebert D."/>
        </authorList>
    </citation>
    <scope>NUCLEOTIDE SEQUENCE [LARGE SCALE GENOMIC DNA]</scope>
    <source>
        <strain evidence="2 3">UGP3</strain>
        <tissue evidence="2">Spores</tissue>
    </source>
</reference>
<name>A0A098VSD0_9MICR</name>
<accession>A0A098VSD0</accession>
<comment type="caution">
    <text evidence="2">The sequence shown here is derived from an EMBL/GenBank/DDBJ whole genome shotgun (WGS) entry which is preliminary data.</text>
</comment>
<proteinExistence type="predicted"/>
<evidence type="ECO:0000313" key="3">
    <source>
        <dbReference type="Proteomes" id="UP000029725"/>
    </source>
</evidence>
<dbReference type="AlphaFoldDB" id="A0A098VSD0"/>
<keyword evidence="3" id="KW-1185">Reference proteome</keyword>
<dbReference type="EMBL" id="JMKJ01000144">
    <property type="protein sequence ID" value="KGG51978.1"/>
    <property type="molecule type" value="Genomic_DNA"/>
</dbReference>
<feature type="compositionally biased region" description="Polar residues" evidence="1">
    <location>
        <begin position="128"/>
        <end position="139"/>
    </location>
</feature>
<dbReference type="RefSeq" id="XP_013238434.1">
    <property type="nucleotide sequence ID" value="XM_013382980.1"/>
</dbReference>
<sequence>MVRESDPSLIFSPIKIHSHVGSSEASTVEGDILFRSANCSSDMLGKRPSTPTERILSLDFQDKCLMNAVDYRPLSPSASASISIFPSPPSPIGYKETRTAFISAKKVNIEALNESSQPSCTLAKKGASNGTEKAQNSRATLRPYPTLKKQSSRLSADRVSASKDDLPIKAFKAIPVPKGIYNAPPRGIPAKVVRPSTVPKSPQFLSRKKPLNINERPADTQACATEAVCLRPSRPRAIDHGSVAKKNTKEPATSCRSLEMPGFIFKAKPAPKVAPFVPKKSTKPLTVGIAPQFLTELKKHSTPTLRSSASSTSRSSFESYSKASTERKHSDVTRPVSIKFFTEERASIRQNTKLSIEEAPASAQRKKIQRIC</sequence>
<gene>
    <name evidence="2" type="ORF">DI09_22p30</name>
</gene>
<evidence type="ECO:0000256" key="1">
    <source>
        <dbReference type="SAM" id="MobiDB-lite"/>
    </source>
</evidence>
<protein>
    <submittedName>
        <fullName evidence="2">Uncharacterized protein</fullName>
    </submittedName>
</protein>
<feature type="region of interest" description="Disordered" evidence="1">
    <location>
        <begin position="299"/>
        <end position="331"/>
    </location>
</feature>
<feature type="compositionally biased region" description="Low complexity" evidence="1">
    <location>
        <begin position="302"/>
        <end position="321"/>
    </location>
</feature>
<dbReference type="VEuPathDB" id="MicrosporidiaDB:DI09_22p30"/>